<organism evidence="2 3">
    <name type="scientific">Plectus sambesii</name>
    <dbReference type="NCBI Taxonomy" id="2011161"/>
    <lineage>
        <taxon>Eukaryota</taxon>
        <taxon>Metazoa</taxon>
        <taxon>Ecdysozoa</taxon>
        <taxon>Nematoda</taxon>
        <taxon>Chromadorea</taxon>
        <taxon>Plectida</taxon>
        <taxon>Plectina</taxon>
        <taxon>Plectoidea</taxon>
        <taxon>Plectidae</taxon>
        <taxon>Plectus</taxon>
    </lineage>
</organism>
<dbReference type="Proteomes" id="UP000887566">
    <property type="component" value="Unplaced"/>
</dbReference>
<feature type="region of interest" description="Disordered" evidence="1">
    <location>
        <begin position="23"/>
        <end position="47"/>
    </location>
</feature>
<evidence type="ECO:0000256" key="1">
    <source>
        <dbReference type="SAM" id="MobiDB-lite"/>
    </source>
</evidence>
<dbReference type="WBParaSite" id="PSAMB.scaffold14696size1807.g36187.t1">
    <property type="protein sequence ID" value="PSAMB.scaffold14696size1807.g36187.t1"/>
    <property type="gene ID" value="PSAMB.scaffold14696size1807.g36187"/>
</dbReference>
<evidence type="ECO:0000313" key="3">
    <source>
        <dbReference type="WBParaSite" id="PSAMB.scaffold14696size1807.g36187.t1"/>
    </source>
</evidence>
<sequence>MACGGDPGGKKPSDYYSCEFEPTSDGKKVLVKKQSGDSDALTERARSAGAYQRPPDVVLKMNEFAAMIAAEKAKDCRRYPGGHRRQLTEAPPSHHMPRLPLDLLNPPAFSDSGIRVLFEESSKFGTWVMDTEEGWLFWARVYTVLWVHAKGDDWVLLQSLPELYHYHFGEMFNYGTLCISSPISFVRALRQFIESWFDPVNLVRIRLNLDTTRTFRSVSGTSLGKGDLAALYDREKAAINSGEKVKNKFYGFKVYGEEDGDEFDEWFSHVSIPNFEGSSPGNMKVEARELDLVNKN</sequence>
<accession>A0A914V2G2</accession>
<proteinExistence type="predicted"/>
<evidence type="ECO:0000313" key="2">
    <source>
        <dbReference type="Proteomes" id="UP000887566"/>
    </source>
</evidence>
<keyword evidence="2" id="KW-1185">Reference proteome</keyword>
<reference evidence="3" key="1">
    <citation type="submission" date="2022-11" db="UniProtKB">
        <authorList>
            <consortium name="WormBaseParasite"/>
        </authorList>
    </citation>
    <scope>IDENTIFICATION</scope>
</reference>
<protein>
    <submittedName>
        <fullName evidence="3">Uncharacterized protein</fullName>
    </submittedName>
</protein>
<name>A0A914V2G2_9BILA</name>
<dbReference type="AlphaFoldDB" id="A0A914V2G2"/>